<proteinExistence type="predicted"/>
<dbReference type="EMBL" id="WUUQ01000002">
    <property type="protein sequence ID" value="MXQ73276.1"/>
    <property type="molecule type" value="Genomic_DNA"/>
</dbReference>
<organism evidence="2 3">
    <name type="scientific">Copranaerobaculum intestinale</name>
    <dbReference type="NCBI Taxonomy" id="2692629"/>
    <lineage>
        <taxon>Bacteria</taxon>
        <taxon>Bacillati</taxon>
        <taxon>Bacillota</taxon>
        <taxon>Erysipelotrichia</taxon>
        <taxon>Erysipelotrichales</taxon>
        <taxon>Erysipelotrichaceae</taxon>
        <taxon>Copranaerobaculum</taxon>
    </lineage>
</organism>
<protein>
    <submittedName>
        <fullName evidence="2">Uncharacterized protein</fullName>
    </submittedName>
</protein>
<name>A0A6N8U507_9FIRM</name>
<reference evidence="2 3" key="2">
    <citation type="submission" date="2020-01" db="EMBL/GenBank/DDBJ databases">
        <title>Clostridiaceae sp. nov. isolated from the gut of human by culturomics.</title>
        <authorList>
            <person name="Chang Y."/>
        </authorList>
    </citation>
    <scope>NUCLEOTIDE SEQUENCE [LARGE SCALE GENOMIC DNA]</scope>
    <source>
        <strain evidence="2 3">DONG20-135</strain>
    </source>
</reference>
<keyword evidence="1" id="KW-1133">Transmembrane helix</keyword>
<feature type="transmembrane region" description="Helical" evidence="1">
    <location>
        <begin position="34"/>
        <end position="63"/>
    </location>
</feature>
<dbReference type="AlphaFoldDB" id="A0A6N8U507"/>
<comment type="caution">
    <text evidence="2">The sequence shown here is derived from an EMBL/GenBank/DDBJ whole genome shotgun (WGS) entry which is preliminary data.</text>
</comment>
<reference evidence="2 3" key="1">
    <citation type="submission" date="2019-12" db="EMBL/GenBank/DDBJ databases">
        <authorList>
            <person name="Yang R."/>
        </authorList>
    </citation>
    <scope>NUCLEOTIDE SEQUENCE [LARGE SCALE GENOMIC DNA]</scope>
    <source>
        <strain evidence="2 3">DONG20-135</strain>
    </source>
</reference>
<evidence type="ECO:0000313" key="2">
    <source>
        <dbReference type="EMBL" id="MXQ73276.1"/>
    </source>
</evidence>
<accession>A0A6N8U507</accession>
<dbReference type="Proteomes" id="UP000434036">
    <property type="component" value="Unassembled WGS sequence"/>
</dbReference>
<gene>
    <name evidence="2" type="ORF">GSF08_04910</name>
</gene>
<dbReference type="RefSeq" id="WP_160624738.1">
    <property type="nucleotide sequence ID" value="NZ_WUUQ01000002.1"/>
</dbReference>
<keyword evidence="1" id="KW-0472">Membrane</keyword>
<keyword evidence="1" id="KW-0812">Transmembrane</keyword>
<keyword evidence="3" id="KW-1185">Reference proteome</keyword>
<sequence>MRKSLKEKIDARMKTDEELQKKFDDVEFEKHDGLAMFIAAMITFVPIILAILLVIWLLLWFVFLR</sequence>
<evidence type="ECO:0000313" key="3">
    <source>
        <dbReference type="Proteomes" id="UP000434036"/>
    </source>
</evidence>
<evidence type="ECO:0000256" key="1">
    <source>
        <dbReference type="SAM" id="Phobius"/>
    </source>
</evidence>